<dbReference type="PANTHER" id="PTHR31225:SF93">
    <property type="entry name" value="ALPHA-HUMULENE_(-)-(E)-BETA-CARYOPHYLLENE SYNTHASE"/>
    <property type="match status" value="1"/>
</dbReference>
<dbReference type="InterPro" id="IPR001906">
    <property type="entry name" value="Terpene_synth_N"/>
</dbReference>
<reference evidence="8" key="1">
    <citation type="submission" date="2020-05" db="EMBL/GenBank/DDBJ databases">
        <title>WGS assembly of Panicum virgatum.</title>
        <authorList>
            <person name="Lovell J.T."/>
            <person name="Jenkins J."/>
            <person name="Shu S."/>
            <person name="Juenger T.E."/>
            <person name="Schmutz J."/>
        </authorList>
    </citation>
    <scope>NUCLEOTIDE SEQUENCE</scope>
    <source>
        <strain evidence="8">AP13</strain>
    </source>
</reference>
<name>A0A8T0MSL1_PANVG</name>
<evidence type="ECO:0000256" key="4">
    <source>
        <dbReference type="ARBA" id="ARBA00022842"/>
    </source>
</evidence>
<dbReference type="FunFam" id="1.10.600.10:FF:000007">
    <property type="entry name" value="Isoprene synthase, chloroplastic"/>
    <property type="match status" value="1"/>
</dbReference>
<dbReference type="GO" id="GO:0010333">
    <property type="term" value="F:terpene synthase activity"/>
    <property type="evidence" value="ECO:0007669"/>
    <property type="project" value="InterPro"/>
</dbReference>
<evidence type="ECO:0000313" key="9">
    <source>
        <dbReference type="Proteomes" id="UP000823388"/>
    </source>
</evidence>
<protein>
    <submittedName>
        <fullName evidence="8">Uncharacterized protein</fullName>
    </submittedName>
</protein>
<dbReference type="InterPro" id="IPR005630">
    <property type="entry name" value="Terpene_synthase_metal-bd"/>
</dbReference>
<dbReference type="InterPro" id="IPR050148">
    <property type="entry name" value="Terpene_synthase-like"/>
</dbReference>
<keyword evidence="5" id="KW-0456">Lyase</keyword>
<feature type="domain" description="Terpene synthase metal-binding" evidence="7">
    <location>
        <begin position="209"/>
        <end position="447"/>
    </location>
</feature>
<dbReference type="InterPro" id="IPR036965">
    <property type="entry name" value="Terpene_synth_N_sf"/>
</dbReference>
<evidence type="ECO:0000259" key="6">
    <source>
        <dbReference type="Pfam" id="PF01397"/>
    </source>
</evidence>
<accession>A0A8T0MSL1</accession>
<dbReference type="SUPFAM" id="SSF48576">
    <property type="entry name" value="Terpenoid synthases"/>
    <property type="match status" value="1"/>
</dbReference>
<organism evidence="8 9">
    <name type="scientific">Panicum virgatum</name>
    <name type="common">Blackwell switchgrass</name>
    <dbReference type="NCBI Taxonomy" id="38727"/>
    <lineage>
        <taxon>Eukaryota</taxon>
        <taxon>Viridiplantae</taxon>
        <taxon>Streptophyta</taxon>
        <taxon>Embryophyta</taxon>
        <taxon>Tracheophyta</taxon>
        <taxon>Spermatophyta</taxon>
        <taxon>Magnoliopsida</taxon>
        <taxon>Liliopsida</taxon>
        <taxon>Poales</taxon>
        <taxon>Poaceae</taxon>
        <taxon>PACMAD clade</taxon>
        <taxon>Panicoideae</taxon>
        <taxon>Panicodae</taxon>
        <taxon>Paniceae</taxon>
        <taxon>Panicinae</taxon>
        <taxon>Panicum</taxon>
        <taxon>Panicum sect. Hiantes</taxon>
    </lineage>
</organism>
<evidence type="ECO:0000259" key="7">
    <source>
        <dbReference type="Pfam" id="PF03936"/>
    </source>
</evidence>
<dbReference type="InterPro" id="IPR008949">
    <property type="entry name" value="Isoprenoid_synthase_dom_sf"/>
</dbReference>
<sequence>MARGRGGQDEEIRAMITTAIDTVEIMKLIDTLEHLCLDYHFEAEINDKVQFLNGTKFDSDDLHQVGLRFRLLRQRGFYVPPDVFNKFKDEFGNFKTTLIGDTKGLLSLYNAAHLLLPNETVLEDAIKFAGDNLKKAVHDLKSPLAEQVSRALKSPLPRFMQKLEARFYIDEYGDEEDSNDTILKFAKLDFIAVQREHCKELKALSLWWKDLRITETLPYARDRIVECYFWILGVYFEPCYSRARIITTKYIILLSVLDDTYDIYATLDECRLLTIAFKRWDKDAVDMLPEYIKSFYLKFINSCNEIESELEPSEKFRVSHFKSQTEIMVDAYLQEASWYAQDMFPEVDIRKELSVVKSSGYPELSCASFIGMGEVATKEAFDWVTSIPKIVRASAEICRFTDDIYSIEREHRVGQCASTFDCYMKQYNATSEETKERFLSWIEDAWRTINEECIVETVPRPLIERVANWAKIMHVIYTHCDNGYNMCENLKDYIAVLLEEPLPF</sequence>
<comment type="cofactor">
    <cofactor evidence="1">
        <name>Mn(2+)</name>
        <dbReference type="ChEBI" id="CHEBI:29035"/>
    </cofactor>
</comment>
<dbReference type="InterPro" id="IPR008930">
    <property type="entry name" value="Terpenoid_cyclase/PrenylTrfase"/>
</dbReference>
<comment type="caution">
    <text evidence="8">The sequence shown here is derived from an EMBL/GenBank/DDBJ whole genome shotgun (WGS) entry which is preliminary data.</text>
</comment>
<dbReference type="Proteomes" id="UP000823388">
    <property type="component" value="Chromosome 9N"/>
</dbReference>
<keyword evidence="9" id="KW-1185">Reference proteome</keyword>
<dbReference type="Gene3D" id="1.50.10.130">
    <property type="entry name" value="Terpene synthase, N-terminal domain"/>
    <property type="match status" value="1"/>
</dbReference>
<dbReference type="EMBL" id="CM029054">
    <property type="protein sequence ID" value="KAG2540015.1"/>
    <property type="molecule type" value="Genomic_DNA"/>
</dbReference>
<keyword evidence="4" id="KW-0460">Magnesium</keyword>
<dbReference type="GO" id="GO:0000287">
    <property type="term" value="F:magnesium ion binding"/>
    <property type="evidence" value="ECO:0007669"/>
    <property type="project" value="InterPro"/>
</dbReference>
<proteinExistence type="predicted"/>
<dbReference type="GO" id="GO:0016102">
    <property type="term" value="P:diterpenoid biosynthetic process"/>
    <property type="evidence" value="ECO:0007669"/>
    <property type="project" value="InterPro"/>
</dbReference>
<dbReference type="SFLD" id="SFLDG01019">
    <property type="entry name" value="Terpene_Cyclase_Like_1_C_Termi"/>
    <property type="match status" value="1"/>
</dbReference>
<dbReference type="SFLD" id="SFLDS00005">
    <property type="entry name" value="Isoprenoid_Synthase_Type_I"/>
    <property type="match status" value="1"/>
</dbReference>
<dbReference type="AlphaFoldDB" id="A0A8T0MSL1"/>
<dbReference type="Pfam" id="PF03936">
    <property type="entry name" value="Terpene_synth_C"/>
    <property type="match status" value="1"/>
</dbReference>
<dbReference type="SUPFAM" id="SSF48239">
    <property type="entry name" value="Terpenoid cyclases/Protein prenyltransferases"/>
    <property type="match status" value="1"/>
</dbReference>
<keyword evidence="3" id="KW-0479">Metal-binding</keyword>
<dbReference type="Gene3D" id="1.10.600.10">
    <property type="entry name" value="Farnesyl Diphosphate Synthase"/>
    <property type="match status" value="1"/>
</dbReference>
<dbReference type="CDD" id="cd00684">
    <property type="entry name" value="Terpene_cyclase_plant_C1"/>
    <property type="match status" value="1"/>
</dbReference>
<evidence type="ECO:0000256" key="5">
    <source>
        <dbReference type="ARBA" id="ARBA00023239"/>
    </source>
</evidence>
<feature type="domain" description="Terpene synthase N-terminal" evidence="6">
    <location>
        <begin position="10"/>
        <end position="152"/>
    </location>
</feature>
<dbReference type="InterPro" id="IPR034741">
    <property type="entry name" value="Terpene_cyclase-like_1_C"/>
</dbReference>
<dbReference type="InterPro" id="IPR044814">
    <property type="entry name" value="Terpene_cyclase_plant_C1"/>
</dbReference>
<comment type="cofactor">
    <cofactor evidence="2">
        <name>Mg(2+)</name>
        <dbReference type="ChEBI" id="CHEBI:18420"/>
    </cofactor>
</comment>
<evidence type="ECO:0000256" key="1">
    <source>
        <dbReference type="ARBA" id="ARBA00001936"/>
    </source>
</evidence>
<dbReference type="PANTHER" id="PTHR31225">
    <property type="entry name" value="OS04G0344100 PROTEIN-RELATED"/>
    <property type="match status" value="1"/>
</dbReference>
<gene>
    <name evidence="8" type="ORF">PVAP13_9NG517400</name>
</gene>
<dbReference type="Pfam" id="PF01397">
    <property type="entry name" value="Terpene_synth"/>
    <property type="match status" value="1"/>
</dbReference>
<dbReference type="OrthoDB" id="1877784at2759"/>
<evidence type="ECO:0000256" key="3">
    <source>
        <dbReference type="ARBA" id="ARBA00022723"/>
    </source>
</evidence>
<evidence type="ECO:0000313" key="8">
    <source>
        <dbReference type="EMBL" id="KAG2540015.1"/>
    </source>
</evidence>
<evidence type="ECO:0000256" key="2">
    <source>
        <dbReference type="ARBA" id="ARBA00001946"/>
    </source>
</evidence>